<keyword evidence="4" id="KW-0862">Zinc</keyword>
<dbReference type="NCBIfam" id="NF000642">
    <property type="entry name" value="PRK00024.1"/>
    <property type="match status" value="1"/>
</dbReference>
<dbReference type="PANTHER" id="PTHR30471:SF3">
    <property type="entry name" value="UPF0758 PROTEIN YEES-RELATED"/>
    <property type="match status" value="1"/>
</dbReference>
<evidence type="ECO:0000256" key="4">
    <source>
        <dbReference type="ARBA" id="ARBA00022833"/>
    </source>
</evidence>
<gene>
    <name evidence="8" type="primary">radC</name>
    <name evidence="8" type="ORF">KC571_04115</name>
</gene>
<evidence type="ECO:0000313" key="9">
    <source>
        <dbReference type="Proteomes" id="UP000701698"/>
    </source>
</evidence>
<dbReference type="InterPro" id="IPR001405">
    <property type="entry name" value="UPF0758"/>
</dbReference>
<dbReference type="GO" id="GO:0046872">
    <property type="term" value="F:metal ion binding"/>
    <property type="evidence" value="ECO:0007669"/>
    <property type="project" value="UniProtKB-KW"/>
</dbReference>
<dbReference type="GO" id="GO:0006508">
    <property type="term" value="P:proteolysis"/>
    <property type="evidence" value="ECO:0007669"/>
    <property type="project" value="UniProtKB-KW"/>
</dbReference>
<name>A0A955LHH7_UNCKA</name>
<evidence type="ECO:0000256" key="6">
    <source>
        <dbReference type="RuleBase" id="RU003797"/>
    </source>
</evidence>
<reference evidence="8" key="2">
    <citation type="journal article" date="2021" name="Microbiome">
        <title>Successional dynamics and alternative stable states in a saline activated sludge microbial community over 9 years.</title>
        <authorList>
            <person name="Wang Y."/>
            <person name="Ye J."/>
            <person name="Ju F."/>
            <person name="Liu L."/>
            <person name="Boyd J.A."/>
            <person name="Deng Y."/>
            <person name="Parks D.H."/>
            <person name="Jiang X."/>
            <person name="Yin X."/>
            <person name="Woodcroft B.J."/>
            <person name="Tyson G.W."/>
            <person name="Hugenholtz P."/>
            <person name="Polz M.F."/>
            <person name="Zhang T."/>
        </authorList>
    </citation>
    <scope>NUCLEOTIDE SEQUENCE</scope>
    <source>
        <strain evidence="8">HKST-UBA01</strain>
    </source>
</reference>
<dbReference type="NCBIfam" id="TIGR00608">
    <property type="entry name" value="radc"/>
    <property type="match status" value="1"/>
</dbReference>
<keyword evidence="5" id="KW-0482">Metalloprotease</keyword>
<comment type="similarity">
    <text evidence="6">Belongs to the UPF0758 family.</text>
</comment>
<dbReference type="Pfam" id="PF04002">
    <property type="entry name" value="RadC"/>
    <property type="match status" value="1"/>
</dbReference>
<keyword evidence="1" id="KW-0645">Protease</keyword>
<dbReference type="InterPro" id="IPR046778">
    <property type="entry name" value="UPF0758_N"/>
</dbReference>
<comment type="caution">
    <text evidence="8">The sequence shown here is derived from an EMBL/GenBank/DDBJ whole genome shotgun (WGS) entry which is preliminary data.</text>
</comment>
<evidence type="ECO:0000256" key="5">
    <source>
        <dbReference type="ARBA" id="ARBA00023049"/>
    </source>
</evidence>
<dbReference type="Pfam" id="PF20582">
    <property type="entry name" value="UPF0758_N"/>
    <property type="match status" value="1"/>
</dbReference>
<feature type="domain" description="MPN" evidence="7">
    <location>
        <begin position="102"/>
        <end position="205"/>
    </location>
</feature>
<keyword evidence="3" id="KW-0378">Hydrolase</keyword>
<dbReference type="GO" id="GO:0008237">
    <property type="term" value="F:metallopeptidase activity"/>
    <property type="evidence" value="ECO:0007669"/>
    <property type="project" value="UniProtKB-KW"/>
</dbReference>
<accession>A0A955LHH7</accession>
<reference evidence="8" key="1">
    <citation type="submission" date="2020-04" db="EMBL/GenBank/DDBJ databases">
        <authorList>
            <person name="Zhang T."/>
        </authorList>
    </citation>
    <scope>NUCLEOTIDE SEQUENCE</scope>
    <source>
        <strain evidence="8">HKST-UBA01</strain>
    </source>
</reference>
<dbReference type="PROSITE" id="PS50249">
    <property type="entry name" value="MPN"/>
    <property type="match status" value="1"/>
</dbReference>
<feature type="non-terminal residue" evidence="8">
    <location>
        <position position="205"/>
    </location>
</feature>
<evidence type="ECO:0000313" key="8">
    <source>
        <dbReference type="EMBL" id="MCA9390563.1"/>
    </source>
</evidence>
<sequence>MRRAKINQLAPILRPRERLFRYGPEVLSNEELIAILLGSGTRESSVLELAHRISAEFLGNTLKNISPEKIKSIAGIGPAKASQLAAGIELGKRIALDKKTQLHLTPHDIFDSLTTIRKSRKEHFVVFFLDARNQEIKKETISIGTVDTSLVHPREVFEPAVRYTASSIILVHNHPSGDLTPSDADLQTTKRLVTAGDILGITIQD</sequence>
<dbReference type="Gene3D" id="3.40.140.10">
    <property type="entry name" value="Cytidine Deaminase, domain 2"/>
    <property type="match status" value="1"/>
</dbReference>
<evidence type="ECO:0000259" key="7">
    <source>
        <dbReference type="PROSITE" id="PS50249"/>
    </source>
</evidence>
<dbReference type="CDD" id="cd08071">
    <property type="entry name" value="MPN_DUF2466"/>
    <property type="match status" value="1"/>
</dbReference>
<dbReference type="Proteomes" id="UP000701698">
    <property type="component" value="Unassembled WGS sequence"/>
</dbReference>
<proteinExistence type="inferred from homology"/>
<dbReference type="EMBL" id="JAGQKX010000131">
    <property type="protein sequence ID" value="MCA9390563.1"/>
    <property type="molecule type" value="Genomic_DNA"/>
</dbReference>
<organism evidence="8 9">
    <name type="scientific">candidate division WWE3 bacterium</name>
    <dbReference type="NCBI Taxonomy" id="2053526"/>
    <lineage>
        <taxon>Bacteria</taxon>
        <taxon>Katanobacteria</taxon>
    </lineage>
</organism>
<protein>
    <submittedName>
        <fullName evidence="8">DNA repair protein RadC</fullName>
    </submittedName>
</protein>
<dbReference type="PROSITE" id="PS01302">
    <property type="entry name" value="UPF0758"/>
    <property type="match status" value="1"/>
</dbReference>
<evidence type="ECO:0000256" key="3">
    <source>
        <dbReference type="ARBA" id="ARBA00022801"/>
    </source>
</evidence>
<dbReference type="PANTHER" id="PTHR30471">
    <property type="entry name" value="DNA REPAIR PROTEIN RADC"/>
    <property type="match status" value="1"/>
</dbReference>
<keyword evidence="2" id="KW-0479">Metal-binding</keyword>
<dbReference type="AlphaFoldDB" id="A0A955LHH7"/>
<dbReference type="InterPro" id="IPR037518">
    <property type="entry name" value="MPN"/>
</dbReference>
<evidence type="ECO:0000256" key="1">
    <source>
        <dbReference type="ARBA" id="ARBA00022670"/>
    </source>
</evidence>
<evidence type="ECO:0000256" key="2">
    <source>
        <dbReference type="ARBA" id="ARBA00022723"/>
    </source>
</evidence>
<dbReference type="InterPro" id="IPR020891">
    <property type="entry name" value="UPF0758_CS"/>
</dbReference>
<dbReference type="InterPro" id="IPR025657">
    <property type="entry name" value="RadC_JAB"/>
</dbReference>